<gene>
    <name evidence="3" type="ORF">B2J93_3947</name>
</gene>
<reference evidence="3 4" key="1">
    <citation type="submission" date="2017-04" db="EMBL/GenBank/DDBJ databases">
        <title>Draft genome sequence of Marssonina coronaria NL1: causal agent of apple blotch.</title>
        <authorList>
            <person name="Cheng Q."/>
        </authorList>
    </citation>
    <scope>NUCLEOTIDE SEQUENCE [LARGE SCALE GENOMIC DNA]</scope>
    <source>
        <strain evidence="3 4">NL1</strain>
    </source>
</reference>
<name>A0A218YX53_9HELO</name>
<organism evidence="3 4">
    <name type="scientific">Diplocarpon coronariae</name>
    <dbReference type="NCBI Taxonomy" id="2795749"/>
    <lineage>
        <taxon>Eukaryota</taxon>
        <taxon>Fungi</taxon>
        <taxon>Dikarya</taxon>
        <taxon>Ascomycota</taxon>
        <taxon>Pezizomycotina</taxon>
        <taxon>Leotiomycetes</taxon>
        <taxon>Helotiales</taxon>
        <taxon>Drepanopezizaceae</taxon>
        <taxon>Diplocarpon</taxon>
    </lineage>
</organism>
<feature type="transmembrane region" description="Helical" evidence="2">
    <location>
        <begin position="6"/>
        <end position="27"/>
    </location>
</feature>
<feature type="region of interest" description="Disordered" evidence="1">
    <location>
        <begin position="137"/>
        <end position="168"/>
    </location>
</feature>
<evidence type="ECO:0000256" key="1">
    <source>
        <dbReference type="SAM" id="MobiDB-lite"/>
    </source>
</evidence>
<dbReference type="Proteomes" id="UP000242519">
    <property type="component" value="Unassembled WGS sequence"/>
</dbReference>
<protein>
    <submittedName>
        <fullName evidence="3">Uncharacterized protein</fullName>
    </submittedName>
</protein>
<comment type="caution">
    <text evidence="3">The sequence shown here is derived from an EMBL/GenBank/DDBJ whole genome shotgun (WGS) entry which is preliminary data.</text>
</comment>
<dbReference type="EMBL" id="MZNU01000326">
    <property type="protein sequence ID" value="OWP00397.1"/>
    <property type="molecule type" value="Genomic_DNA"/>
</dbReference>
<evidence type="ECO:0000313" key="3">
    <source>
        <dbReference type="EMBL" id="OWP00397.1"/>
    </source>
</evidence>
<keyword evidence="2" id="KW-1133">Transmembrane helix</keyword>
<keyword evidence="2" id="KW-0472">Membrane</keyword>
<feature type="compositionally biased region" description="Low complexity" evidence="1">
    <location>
        <begin position="141"/>
        <end position="151"/>
    </location>
</feature>
<sequence>MAGYTGLLWSWAVPVSINFVVSTWFALADVLEMDAYLLPSYLAIRVHARNRCWPGIAEMDSYHSMLSHELASRTVRAAPDNQLTNDCTGFCPLGVIGAGALISVPTTRLAQGPRTISVNEAFACTPAGRQGHLQIVEEEQQPSGSESSLSERPMPDGPVFASSSGDRLVGGPDARHDRWLALARMTIRGPLGVLRAMAATATGTGTGLGTESSTGRTFATRSMALFHRLKWKKASRR</sequence>
<evidence type="ECO:0000256" key="2">
    <source>
        <dbReference type="SAM" id="Phobius"/>
    </source>
</evidence>
<accession>A0A218YX53</accession>
<evidence type="ECO:0000313" key="4">
    <source>
        <dbReference type="Proteomes" id="UP000242519"/>
    </source>
</evidence>
<keyword evidence="2" id="KW-0812">Transmembrane</keyword>
<dbReference type="InParanoid" id="A0A218YX53"/>
<dbReference type="AlphaFoldDB" id="A0A218YX53"/>
<proteinExistence type="predicted"/>
<keyword evidence="4" id="KW-1185">Reference proteome</keyword>